<reference evidence="3 4" key="1">
    <citation type="journal article" name="Sci. Rep.">
        <title>Telomere-to-telomere assembled and centromere annotated genomes of the two main subspecies of the button mushroom Agaricus bisporus reveal especially polymorphic chromosome ends.</title>
        <authorList>
            <person name="Sonnenberg A.S.M."/>
            <person name="Sedaghat-Telgerd N."/>
            <person name="Lavrijssen B."/>
            <person name="Ohm R.A."/>
            <person name="Hendrickx P.M."/>
            <person name="Scholtmeijer K."/>
            <person name="Baars J.J.P."/>
            <person name="van Peer A."/>
        </authorList>
    </citation>
    <scope>NUCLEOTIDE SEQUENCE [LARGE SCALE GENOMIC DNA]</scope>
    <source>
        <strain evidence="3 4">H119_p4</strain>
    </source>
</reference>
<sequence>MAATSRQAKQRKGGPDAARRSAWTGARASPTFSPSTPSPRAHPAPAPTQQGPFSPLAQPNGARPDNPRDRVLQALTGLTGTTVTLVTKTASRFEGVVASTSTNEGDTTGVTLRDVKDLTAPGAPLKDQLFIASTNIESYTSGPADAKPANGDTFKTDIDISQKKANAGRERELQAWLPDHDLPPLGADDTFGTSGNTAWDQFTVNEQLFGITGGFNEEEYTTKLDRSAADFKERELKAQRIAAEILGTSSNNPHIREERNIDDSGANEEDKYGAVVRGQGAYVPPGARRGPAGALSPPSTTVSIAAVPTGTVKQEIPKVAINGPDGSTVNQTQTPPDKTPSPSPVPAKDAPAAFRDFVTTEKQRLTRKRQALVKNDMDKRMAELVKFSQSFKLNKPIPDDLVPILAKDEEKQRLIKEKAKKDSESNLARAIGASTAVTASRGVGVGAPLKGAMKAAAAASSSKQQSSQAPIPPQKTGAGPTASKSDSAVKKIPMHIQAIPPFKGKAKQVSIHTVSATNGVNGSAMSVTTAAPTSASPAPMSPTTSSANRLNVNASSFRPNPKAAVSSNTGPPPMASATTSHSVASPKPKSESTVTTINNPFFGNKPLKKSAVSHIKDDFNPYKHGKVNDPSQAAPTWPYHGKRYAQIFLTVSHPTPHPTHMGPPVQPPAPPPPYEEDPNAQAAAARYVYPYPPYGYPAQHMMPGMAPGPPGTYMPGPFMQPMPYPPGMPPPAAMYSPAMSQMQPYMPPPPPGAYPPPPNGAGPRPSMPPTPIPTHAHPYYHHQSPQLQHAVPYPMMMQPPSGVPHPYENGPPPPVQMGGHA</sequence>
<evidence type="ECO:0000259" key="2">
    <source>
        <dbReference type="SMART" id="SM01272"/>
    </source>
</evidence>
<dbReference type="SMART" id="SM01272">
    <property type="entry name" value="LsmAD"/>
    <property type="match status" value="1"/>
</dbReference>
<accession>A0A8H7F0T9</accession>
<feature type="compositionally biased region" description="Pro residues" evidence="1">
    <location>
        <begin position="664"/>
        <end position="673"/>
    </location>
</feature>
<gene>
    <name evidence="3" type="ORF">Agabi119p4_5929</name>
</gene>
<organism evidence="3 4">
    <name type="scientific">Agaricus bisporus var. burnettii</name>
    <dbReference type="NCBI Taxonomy" id="192524"/>
    <lineage>
        <taxon>Eukaryota</taxon>
        <taxon>Fungi</taxon>
        <taxon>Dikarya</taxon>
        <taxon>Basidiomycota</taxon>
        <taxon>Agaricomycotina</taxon>
        <taxon>Agaricomycetes</taxon>
        <taxon>Agaricomycetidae</taxon>
        <taxon>Agaricales</taxon>
        <taxon>Agaricineae</taxon>
        <taxon>Agaricaceae</taxon>
        <taxon>Agaricus</taxon>
    </lineage>
</organism>
<feature type="compositionally biased region" description="Polar residues" evidence="1">
    <location>
        <begin position="548"/>
        <end position="558"/>
    </location>
</feature>
<feature type="region of interest" description="Disordered" evidence="1">
    <location>
        <begin position="1"/>
        <end position="72"/>
    </location>
</feature>
<evidence type="ECO:0000313" key="3">
    <source>
        <dbReference type="EMBL" id="KAF7771618.1"/>
    </source>
</evidence>
<comment type="caution">
    <text evidence="3">The sequence shown here is derived from an EMBL/GenBank/DDBJ whole genome shotgun (WGS) entry which is preliminary data.</text>
</comment>
<dbReference type="InterPro" id="IPR045117">
    <property type="entry name" value="ATXN2-like"/>
</dbReference>
<dbReference type="PANTHER" id="PTHR12854">
    <property type="entry name" value="ATAXIN 2-RELATED"/>
    <property type="match status" value="1"/>
</dbReference>
<dbReference type="Proteomes" id="UP000629468">
    <property type="component" value="Unassembled WGS sequence"/>
</dbReference>
<dbReference type="GO" id="GO:0010494">
    <property type="term" value="C:cytoplasmic stress granule"/>
    <property type="evidence" value="ECO:0007669"/>
    <property type="project" value="TreeGrafter"/>
</dbReference>
<feature type="compositionally biased region" description="Low complexity" evidence="1">
    <location>
        <begin position="528"/>
        <end position="547"/>
    </location>
</feature>
<proteinExistence type="predicted"/>
<feature type="region of interest" description="Disordered" evidence="1">
    <location>
        <begin position="656"/>
        <end position="678"/>
    </location>
</feature>
<dbReference type="InterPro" id="IPR009604">
    <property type="entry name" value="LsmAD_domain"/>
</dbReference>
<feature type="region of interest" description="Disordered" evidence="1">
    <location>
        <begin position="528"/>
        <end position="598"/>
    </location>
</feature>
<feature type="domain" description="LsmAD" evidence="2">
    <location>
        <begin position="209"/>
        <end position="278"/>
    </location>
</feature>
<dbReference type="GO" id="GO:0034063">
    <property type="term" value="P:stress granule assembly"/>
    <property type="evidence" value="ECO:0007669"/>
    <property type="project" value="TreeGrafter"/>
</dbReference>
<feature type="compositionally biased region" description="Pro residues" evidence="1">
    <location>
        <begin position="36"/>
        <end position="46"/>
    </location>
</feature>
<feature type="region of interest" description="Disordered" evidence="1">
    <location>
        <begin position="319"/>
        <end position="349"/>
    </location>
</feature>
<dbReference type="Pfam" id="PF06741">
    <property type="entry name" value="LsmAD"/>
    <property type="match status" value="1"/>
</dbReference>
<dbReference type="AlphaFoldDB" id="A0A8H7F0T9"/>
<feature type="region of interest" description="Disordered" evidence="1">
    <location>
        <begin position="456"/>
        <end position="489"/>
    </location>
</feature>
<protein>
    <recommendedName>
        <fullName evidence="2">LsmAD domain-containing protein</fullName>
    </recommendedName>
</protein>
<feature type="compositionally biased region" description="Low complexity" evidence="1">
    <location>
        <begin position="456"/>
        <end position="469"/>
    </location>
</feature>
<dbReference type="PANTHER" id="PTHR12854:SF7">
    <property type="entry name" value="ATAXIN-2 HOMOLOG"/>
    <property type="match status" value="1"/>
</dbReference>
<feature type="region of interest" description="Disordered" evidence="1">
    <location>
        <begin position="746"/>
        <end position="772"/>
    </location>
</feature>
<evidence type="ECO:0000256" key="1">
    <source>
        <dbReference type="SAM" id="MobiDB-lite"/>
    </source>
</evidence>
<dbReference type="GO" id="GO:0003729">
    <property type="term" value="F:mRNA binding"/>
    <property type="evidence" value="ECO:0007669"/>
    <property type="project" value="TreeGrafter"/>
</dbReference>
<name>A0A8H7F0T9_AGABI</name>
<feature type="region of interest" description="Disordered" evidence="1">
    <location>
        <begin position="798"/>
        <end position="821"/>
    </location>
</feature>
<dbReference type="EMBL" id="JABXXO010000008">
    <property type="protein sequence ID" value="KAF7771618.1"/>
    <property type="molecule type" value="Genomic_DNA"/>
</dbReference>
<evidence type="ECO:0000313" key="4">
    <source>
        <dbReference type="Proteomes" id="UP000629468"/>
    </source>
</evidence>